<evidence type="ECO:0000256" key="4">
    <source>
        <dbReference type="HAMAP-Rule" id="MF_00434"/>
    </source>
</evidence>
<dbReference type="Gene3D" id="3.30.1360.20">
    <property type="entry name" value="Transcriptional coactivator/pterin dehydratase"/>
    <property type="match status" value="1"/>
</dbReference>
<dbReference type="NCBIfam" id="NF002018">
    <property type="entry name" value="PRK00823.1-3"/>
    <property type="match status" value="1"/>
</dbReference>
<dbReference type="RefSeq" id="WP_162422984.1">
    <property type="nucleotide sequence ID" value="NZ_WVIE01000008.1"/>
</dbReference>
<sequence length="99" mass="10950">MALPKLSPTDLEAQLTHLDGWATQNDKLHKDFTFASFVEAFGFMSSLALVSESMGHHPEWFNVYNRITIDLTTHDAGGITQQDIDWATTANKLAAKLAS</sequence>
<dbReference type="PANTHER" id="PTHR12599:SF0">
    <property type="entry name" value="PTERIN-4-ALPHA-CARBINOLAMINE DEHYDRATASE"/>
    <property type="match status" value="1"/>
</dbReference>
<evidence type="ECO:0000313" key="5">
    <source>
        <dbReference type="EMBL" id="NDJ17481.1"/>
    </source>
</evidence>
<dbReference type="EC" id="4.2.1.96" evidence="4"/>
<dbReference type="AlphaFoldDB" id="A0A8J8CJD0"/>
<dbReference type="GO" id="GO:0006729">
    <property type="term" value="P:tetrahydrobiopterin biosynthetic process"/>
    <property type="evidence" value="ECO:0007669"/>
    <property type="project" value="InterPro"/>
</dbReference>
<proteinExistence type="inferred from homology"/>
<dbReference type="GO" id="GO:0008124">
    <property type="term" value="F:4-alpha-hydroxytetrahydrobiopterin dehydratase activity"/>
    <property type="evidence" value="ECO:0007669"/>
    <property type="project" value="UniProtKB-UniRule"/>
</dbReference>
<comment type="similarity">
    <text evidence="2 4">Belongs to the pterin-4-alpha-carbinolamine dehydratase family.</text>
</comment>
<dbReference type="PANTHER" id="PTHR12599">
    <property type="entry name" value="PTERIN-4-ALPHA-CARBINOLAMINE DEHYDRATASE"/>
    <property type="match status" value="1"/>
</dbReference>
<dbReference type="NCBIfam" id="NF002017">
    <property type="entry name" value="PRK00823.1-2"/>
    <property type="match status" value="1"/>
</dbReference>
<protein>
    <recommendedName>
        <fullName evidence="4">Putative pterin-4-alpha-carbinolamine dehydratase</fullName>
        <shortName evidence="4">PHS</shortName>
        <ecNumber evidence="4">4.2.1.96</ecNumber>
    </recommendedName>
    <alternativeName>
        <fullName evidence="4">4-alpha-hydroxy-tetrahydropterin dehydratase</fullName>
    </alternativeName>
    <alternativeName>
        <fullName evidence="4">Pterin carbinolamine dehydratase</fullName>
        <shortName evidence="4">PCD</shortName>
    </alternativeName>
</protein>
<dbReference type="EMBL" id="WVIE01000008">
    <property type="protein sequence ID" value="NDJ17481.1"/>
    <property type="molecule type" value="Genomic_DNA"/>
</dbReference>
<dbReference type="Pfam" id="PF01329">
    <property type="entry name" value="Pterin_4a"/>
    <property type="match status" value="1"/>
</dbReference>
<keyword evidence="3 4" id="KW-0456">Lyase</keyword>
<evidence type="ECO:0000256" key="3">
    <source>
        <dbReference type="ARBA" id="ARBA00023239"/>
    </source>
</evidence>
<evidence type="ECO:0000313" key="6">
    <source>
        <dbReference type="Proteomes" id="UP000646053"/>
    </source>
</evidence>
<dbReference type="Proteomes" id="UP000646053">
    <property type="component" value="Unassembled WGS sequence"/>
</dbReference>
<evidence type="ECO:0000256" key="2">
    <source>
        <dbReference type="ARBA" id="ARBA00006472"/>
    </source>
</evidence>
<dbReference type="CDD" id="cd00914">
    <property type="entry name" value="PCD_DCoH_subfamily_b"/>
    <property type="match status" value="1"/>
</dbReference>
<dbReference type="InterPro" id="IPR036428">
    <property type="entry name" value="PCD_sf"/>
</dbReference>
<evidence type="ECO:0000256" key="1">
    <source>
        <dbReference type="ARBA" id="ARBA00001554"/>
    </source>
</evidence>
<dbReference type="HAMAP" id="MF_00434">
    <property type="entry name" value="Pterin_4_alpha"/>
    <property type="match status" value="1"/>
</dbReference>
<organism evidence="5 6">
    <name type="scientific">Myxacorys almedinensis A</name>
    <dbReference type="NCBI Taxonomy" id="2690445"/>
    <lineage>
        <taxon>Bacteria</taxon>
        <taxon>Bacillati</taxon>
        <taxon>Cyanobacteriota</taxon>
        <taxon>Cyanophyceae</taxon>
        <taxon>Leptolyngbyales</taxon>
        <taxon>Leptolyngbyaceae</taxon>
        <taxon>Myxacorys</taxon>
        <taxon>Myxacorys almedinensis</taxon>
    </lineage>
</organism>
<gene>
    <name evidence="5" type="ORF">GS601_09305</name>
</gene>
<name>A0A8J8CJD0_9CYAN</name>
<accession>A0A8J8CJD0</accession>
<dbReference type="SUPFAM" id="SSF55248">
    <property type="entry name" value="PCD-like"/>
    <property type="match status" value="1"/>
</dbReference>
<comment type="caution">
    <text evidence="5">The sequence shown here is derived from an EMBL/GenBank/DDBJ whole genome shotgun (WGS) entry which is preliminary data.</text>
</comment>
<dbReference type="InterPro" id="IPR001533">
    <property type="entry name" value="Pterin_deHydtase"/>
</dbReference>
<comment type="catalytic activity">
    <reaction evidence="1 4">
        <text>(4aS,6R)-4a-hydroxy-L-erythro-5,6,7,8-tetrahydrobiopterin = (6R)-L-erythro-6,7-dihydrobiopterin + H2O</text>
        <dbReference type="Rhea" id="RHEA:11920"/>
        <dbReference type="ChEBI" id="CHEBI:15377"/>
        <dbReference type="ChEBI" id="CHEBI:15642"/>
        <dbReference type="ChEBI" id="CHEBI:43120"/>
        <dbReference type="EC" id="4.2.1.96"/>
    </reaction>
</comment>
<keyword evidence="6" id="KW-1185">Reference proteome</keyword>
<reference evidence="5" key="1">
    <citation type="submission" date="2019-12" db="EMBL/GenBank/DDBJ databases">
        <title>High-Quality draft genome sequences of three cyanobacteria isolated from the limestone walls of the Old Cathedral of Coimbra.</title>
        <authorList>
            <person name="Tiago I."/>
            <person name="Soares F."/>
            <person name="Portugal A."/>
        </authorList>
    </citation>
    <scope>NUCLEOTIDE SEQUENCE</scope>
    <source>
        <strain evidence="5">A</strain>
    </source>
</reference>